<name>A0ABP0IPT6_9DINO</name>
<dbReference type="InterPro" id="IPR001969">
    <property type="entry name" value="Aspartic_peptidase_AS"/>
</dbReference>
<evidence type="ECO:0000313" key="2">
    <source>
        <dbReference type="Proteomes" id="UP001642464"/>
    </source>
</evidence>
<comment type="caution">
    <text evidence="1">The sequence shown here is derived from an EMBL/GenBank/DDBJ whole genome shotgun (WGS) entry which is preliminary data.</text>
</comment>
<protein>
    <submittedName>
        <fullName evidence="1">CCHC-type domain-containing protein</fullName>
    </submittedName>
</protein>
<dbReference type="Proteomes" id="UP001642464">
    <property type="component" value="Unassembled WGS sequence"/>
</dbReference>
<gene>
    <name evidence="1" type="ORF">SCF082_LOCUS8252</name>
</gene>
<dbReference type="InterPro" id="IPR021109">
    <property type="entry name" value="Peptidase_aspartic_dom_sf"/>
</dbReference>
<sequence>MGLGKESMAAGSEETSLSKLPTWNGDWSQFRVYEMKVSLEVDSVKKEDRCIVGPRLAKALVGKAWEFVEGLDRNKLRSDNSAAYLIQYLKEQRGRDKADLLGDSFRDLFQKADVHRRDNEEFTEYLPQFKNYVKEVQNAMKELDENKSMPSEFFGWFLLNQCMHLEPSDVATIKAKAESYELTKIENAIKMMWSAAAVLEDPENEQLLTAFQDMKKKLQYRDARKMLAKSRIARDYYPVENPKYTKPFKRDGGKMSQKFFMVTACDVASMVIVLVHLACEKGDASNYMVLTSADEPFEPIFAVNSEETSFCGILDSGASETIIGVDTLQELYECYERLGFEARKEIEVDRSLHKSFVYGNGQANDALGLAKINIGLLGKETTMEAHVVEGSTPLLLSSRFLYDHDVTVNFKKGWAHFAEMTEHKVQLARAPSFHLMMSILQFPGSREKTHEIVTEAPGHVLSAELPVSDKRPTDE</sequence>
<keyword evidence="2" id="KW-1185">Reference proteome</keyword>
<dbReference type="EMBL" id="CAXAMM010004701">
    <property type="protein sequence ID" value="CAK9004592.1"/>
    <property type="molecule type" value="Genomic_DNA"/>
</dbReference>
<proteinExistence type="predicted"/>
<dbReference type="PROSITE" id="PS00141">
    <property type="entry name" value="ASP_PROTEASE"/>
    <property type="match status" value="1"/>
</dbReference>
<evidence type="ECO:0000313" key="1">
    <source>
        <dbReference type="EMBL" id="CAK9004592.1"/>
    </source>
</evidence>
<reference evidence="1 2" key="1">
    <citation type="submission" date="2024-02" db="EMBL/GenBank/DDBJ databases">
        <authorList>
            <person name="Chen Y."/>
            <person name="Shah S."/>
            <person name="Dougan E. K."/>
            <person name="Thang M."/>
            <person name="Chan C."/>
        </authorList>
    </citation>
    <scope>NUCLEOTIDE SEQUENCE [LARGE SCALE GENOMIC DNA]</scope>
</reference>
<organism evidence="1 2">
    <name type="scientific">Durusdinium trenchii</name>
    <dbReference type="NCBI Taxonomy" id="1381693"/>
    <lineage>
        <taxon>Eukaryota</taxon>
        <taxon>Sar</taxon>
        <taxon>Alveolata</taxon>
        <taxon>Dinophyceae</taxon>
        <taxon>Suessiales</taxon>
        <taxon>Symbiodiniaceae</taxon>
        <taxon>Durusdinium</taxon>
    </lineage>
</organism>
<accession>A0ABP0IPT6</accession>
<dbReference type="Gene3D" id="2.40.70.10">
    <property type="entry name" value="Acid Proteases"/>
    <property type="match status" value="1"/>
</dbReference>